<feature type="compositionally biased region" description="Basic and acidic residues" evidence="1">
    <location>
        <begin position="808"/>
        <end position="823"/>
    </location>
</feature>
<accession>A0AAD6ZRC6</accession>
<feature type="compositionally biased region" description="Acidic residues" evidence="1">
    <location>
        <begin position="609"/>
        <end position="619"/>
    </location>
</feature>
<feature type="compositionally biased region" description="Basic and acidic residues" evidence="1">
    <location>
        <begin position="620"/>
        <end position="633"/>
    </location>
</feature>
<evidence type="ECO:0000256" key="1">
    <source>
        <dbReference type="SAM" id="MobiDB-lite"/>
    </source>
</evidence>
<dbReference type="AlphaFoldDB" id="A0AAD6ZRC6"/>
<organism evidence="3 4">
    <name type="scientific">Mycena albidolilacea</name>
    <dbReference type="NCBI Taxonomy" id="1033008"/>
    <lineage>
        <taxon>Eukaryota</taxon>
        <taxon>Fungi</taxon>
        <taxon>Dikarya</taxon>
        <taxon>Basidiomycota</taxon>
        <taxon>Agaricomycotina</taxon>
        <taxon>Agaricomycetes</taxon>
        <taxon>Agaricomycetidae</taxon>
        <taxon>Agaricales</taxon>
        <taxon>Marasmiineae</taxon>
        <taxon>Mycenaceae</taxon>
        <taxon>Mycena</taxon>
    </lineage>
</organism>
<evidence type="ECO:0000313" key="2">
    <source>
        <dbReference type="EMBL" id="KAJ7301182.1"/>
    </source>
</evidence>
<dbReference type="EMBL" id="JARIHO010000142">
    <property type="protein sequence ID" value="KAJ7301182.1"/>
    <property type="molecule type" value="Genomic_DNA"/>
</dbReference>
<feature type="region of interest" description="Disordered" evidence="1">
    <location>
        <begin position="804"/>
        <end position="833"/>
    </location>
</feature>
<reference evidence="3" key="1">
    <citation type="submission" date="2023-03" db="EMBL/GenBank/DDBJ databases">
        <title>Massive genome expansion in bonnet fungi (Mycena s.s.) driven by repeated elements and novel gene families across ecological guilds.</title>
        <authorList>
            <consortium name="Lawrence Berkeley National Laboratory"/>
            <person name="Harder C.B."/>
            <person name="Miyauchi S."/>
            <person name="Viragh M."/>
            <person name="Kuo A."/>
            <person name="Thoen E."/>
            <person name="Andreopoulos B."/>
            <person name="Lu D."/>
            <person name="Skrede I."/>
            <person name="Drula E."/>
            <person name="Henrissat B."/>
            <person name="Morin E."/>
            <person name="Kohler A."/>
            <person name="Barry K."/>
            <person name="LaButti K."/>
            <person name="Morin E."/>
            <person name="Salamov A."/>
            <person name="Lipzen A."/>
            <person name="Mereny Z."/>
            <person name="Hegedus B."/>
            <person name="Baldrian P."/>
            <person name="Stursova M."/>
            <person name="Weitz H."/>
            <person name="Taylor A."/>
            <person name="Grigoriev I.V."/>
            <person name="Nagy L.G."/>
            <person name="Martin F."/>
            <person name="Kauserud H."/>
        </authorList>
    </citation>
    <scope>NUCLEOTIDE SEQUENCE</scope>
    <source>
        <strain evidence="3">CBHHK002</strain>
    </source>
</reference>
<dbReference type="Proteomes" id="UP001218218">
    <property type="component" value="Unassembled WGS sequence"/>
</dbReference>
<feature type="region of interest" description="Disordered" evidence="1">
    <location>
        <begin position="602"/>
        <end position="717"/>
    </location>
</feature>
<gene>
    <name evidence="3" type="ORF">DFH08DRAFT_813391</name>
    <name evidence="2" type="ORF">DFH08DRAFT_827808</name>
</gene>
<dbReference type="EMBL" id="JARIHO010000031">
    <property type="protein sequence ID" value="KAJ7336147.1"/>
    <property type="molecule type" value="Genomic_DNA"/>
</dbReference>
<keyword evidence="4" id="KW-1185">Reference proteome</keyword>
<sequence>MTRKKTGESRGRKSDFTGEKAEWLDTFRDQLRDAGKDPGSVYTDATNAFITRYGYDLPFAENVDGDPESKPPVILPTTDEEEKARRGSIQAKLRIKLSNYFCNRWRAKKVHSAAIAGILGTMQTMSGPGSRPRRKPNLAVYSKLHYASRVKPQFDLVWADAKKTVPWTERVAMAQDYARTCWEKESPEFRAEVEEAGIAMHQADMEEWKASRKIPEGSAEEYHKYVTREERREIDQPSSSAMESLNEVGIPLADALAERLGSHVVILIVGPVGSEKGEVCLRTVFSETSNLQTSRTWAQFDHKGFTAMENSITRYGRATFSKAECRGRAWPPLEDGTLSLPDGLLSMDQATPPITTPAIVATPVLHITPVPANTVPTPTPVPAPVPVPSIITPVITPTVPVQQIAEDGIDRAGWSESLIEMHAYLATKNWGPRWTALLSALVTHEWSWFHVEEDGKLPKLKTRPDEFADWMKEHRPCKDYHIGSDFGDQLFDWWKDLGAADRWTGVGGEGEKLEASRVQSDFFVHDWIKLRKRGRNGPVLFILGLAWWGQNICNGAASDGIGADDAALAANKLWQLMVEDITWVLKDVLTQDRAAVEEWQAEKAIEQREMEDDMEEMGDTVEKEGEDATDKTKKTLPKPAKKPTKAAKGQPVTASKKRKRGEDGDVPAAKKTDARQGAQPKARPKARPLTRGGQYENSARRAADNTPDPQASGQHAVAPAGKLQDVAPDLGDIPIVPIASSSAAAVIVGTFAPSIAASSIAAARFFLAILPAISSRDFKPTQHTPATSEPKVAPVMVTSLPLMGAHPNPEKNTDTPSHKHFQEPESPLELDPFAGGVGLTAAELAEIALDPDAENDVNNNDNNMDID</sequence>
<protein>
    <submittedName>
        <fullName evidence="3">Uncharacterized protein</fullName>
    </submittedName>
</protein>
<feature type="compositionally biased region" description="Basic and acidic residues" evidence="1">
    <location>
        <begin position="660"/>
        <end position="674"/>
    </location>
</feature>
<feature type="compositionally biased region" description="Low complexity" evidence="1">
    <location>
        <begin position="856"/>
        <end position="867"/>
    </location>
</feature>
<feature type="compositionally biased region" description="Basic residues" evidence="1">
    <location>
        <begin position="634"/>
        <end position="645"/>
    </location>
</feature>
<evidence type="ECO:0000313" key="3">
    <source>
        <dbReference type="EMBL" id="KAJ7336147.1"/>
    </source>
</evidence>
<proteinExistence type="predicted"/>
<evidence type="ECO:0000313" key="4">
    <source>
        <dbReference type="Proteomes" id="UP001218218"/>
    </source>
</evidence>
<comment type="caution">
    <text evidence="3">The sequence shown here is derived from an EMBL/GenBank/DDBJ whole genome shotgun (WGS) entry which is preliminary data.</text>
</comment>
<feature type="region of interest" description="Disordered" evidence="1">
    <location>
        <begin position="848"/>
        <end position="867"/>
    </location>
</feature>
<name>A0AAD6ZRC6_9AGAR</name>